<evidence type="ECO:0000256" key="1">
    <source>
        <dbReference type="SAM" id="Phobius"/>
    </source>
</evidence>
<feature type="transmembrane region" description="Helical" evidence="1">
    <location>
        <begin position="89"/>
        <end position="111"/>
    </location>
</feature>
<evidence type="ECO:0000313" key="2">
    <source>
        <dbReference type="Proteomes" id="UP000036681"/>
    </source>
</evidence>
<evidence type="ECO:0000313" key="3">
    <source>
        <dbReference type="WBParaSite" id="ALUE_0001582201-mRNA-1"/>
    </source>
</evidence>
<keyword evidence="1" id="KW-0472">Membrane</keyword>
<sequence>MSLSRFSNNSKKIFQRLLIMRFSPSNTTRNIPNPALRQVCVPRSEEGFFKYERDWSRDKRYVGQKLGDTPTRQVFFLMLLRKLGHTYELYPLFVLYGIFFVFLCITVYVSFERVEIWLDRSNPRPPWDWERVRDTYWKLPTLA</sequence>
<protein>
    <submittedName>
        <fullName evidence="3">Uncharacterized protein</fullName>
    </submittedName>
</protein>
<dbReference type="Proteomes" id="UP000036681">
    <property type="component" value="Unplaced"/>
</dbReference>
<accession>A0A0M3ICZ0</accession>
<dbReference type="WBParaSite" id="ALUE_0001582201-mRNA-1">
    <property type="protein sequence ID" value="ALUE_0001582201-mRNA-1"/>
    <property type="gene ID" value="ALUE_0001582201"/>
</dbReference>
<keyword evidence="1" id="KW-0812">Transmembrane</keyword>
<keyword evidence="1" id="KW-1133">Transmembrane helix</keyword>
<name>A0A0M3ICZ0_ASCLU</name>
<reference evidence="3" key="1">
    <citation type="submission" date="2017-02" db="UniProtKB">
        <authorList>
            <consortium name="WormBaseParasite"/>
        </authorList>
    </citation>
    <scope>IDENTIFICATION</scope>
</reference>
<dbReference type="AlphaFoldDB" id="A0A0M3ICZ0"/>
<proteinExistence type="predicted"/>
<organism evidence="2 3">
    <name type="scientific">Ascaris lumbricoides</name>
    <name type="common">Giant roundworm</name>
    <dbReference type="NCBI Taxonomy" id="6252"/>
    <lineage>
        <taxon>Eukaryota</taxon>
        <taxon>Metazoa</taxon>
        <taxon>Ecdysozoa</taxon>
        <taxon>Nematoda</taxon>
        <taxon>Chromadorea</taxon>
        <taxon>Rhabditida</taxon>
        <taxon>Spirurina</taxon>
        <taxon>Ascaridomorpha</taxon>
        <taxon>Ascaridoidea</taxon>
        <taxon>Ascarididae</taxon>
        <taxon>Ascaris</taxon>
    </lineage>
</organism>
<keyword evidence="2" id="KW-1185">Reference proteome</keyword>